<sequence length="188" mass="20507">MRLVSAVGGGTLGFQLDLDSLASDLDVASTKYDPTKHNGLIARFHEDGPAIIFYRSGAYSISGADSLDELEYTFDKLNKTLHELLDSSVDYNPTFEVRNIVYSGKYGNGKSPGSIDLKAVCMGLGFDVTEYEPEQFPGVFYRPDDLPGIYLIFSTGSVMLTGVADTSIAVEAFEEVIRRIGDVLEINP</sequence>
<dbReference type="InterPro" id="IPR012295">
    <property type="entry name" value="TBP_dom_sf"/>
</dbReference>
<dbReference type="Proteomes" id="UP001597076">
    <property type="component" value="Unassembled WGS sequence"/>
</dbReference>
<reference evidence="5 6" key="1">
    <citation type="journal article" date="2019" name="Int. J. Syst. Evol. Microbiol.">
        <title>The Global Catalogue of Microorganisms (GCM) 10K type strain sequencing project: providing services to taxonomists for standard genome sequencing and annotation.</title>
        <authorList>
            <consortium name="The Broad Institute Genomics Platform"/>
            <consortium name="The Broad Institute Genome Sequencing Center for Infectious Disease"/>
            <person name="Wu L."/>
            <person name="Ma J."/>
        </authorList>
    </citation>
    <scope>NUCLEOTIDE SEQUENCE [LARGE SCALE GENOMIC DNA]</scope>
    <source>
        <strain evidence="5 6">CGMCC 1.12230</strain>
    </source>
</reference>
<evidence type="ECO:0000256" key="4">
    <source>
        <dbReference type="ARBA" id="ARBA00023163"/>
    </source>
</evidence>
<dbReference type="AlphaFoldDB" id="A0ABD6BKY1"/>
<keyword evidence="6" id="KW-1185">Reference proteome</keyword>
<dbReference type="Gene3D" id="3.30.310.10">
    <property type="entry name" value="TATA-Binding Protein"/>
    <property type="match status" value="2"/>
</dbReference>
<gene>
    <name evidence="5" type="ORF">ACFR99_18865</name>
</gene>
<dbReference type="EMBL" id="JBHUDI010000011">
    <property type="protein sequence ID" value="MFD1565596.1"/>
    <property type="molecule type" value="Genomic_DNA"/>
</dbReference>
<keyword evidence="4" id="KW-0804">Transcription</keyword>
<organism evidence="5 6">
    <name type="scientific">Haloarchaeobius amylolyticus</name>
    <dbReference type="NCBI Taxonomy" id="1198296"/>
    <lineage>
        <taxon>Archaea</taxon>
        <taxon>Methanobacteriati</taxon>
        <taxon>Methanobacteriota</taxon>
        <taxon>Stenosarchaea group</taxon>
        <taxon>Halobacteria</taxon>
        <taxon>Halobacteriales</taxon>
        <taxon>Halorubellaceae</taxon>
        <taxon>Haloarchaeobius</taxon>
    </lineage>
</organism>
<dbReference type="InterPro" id="IPR000814">
    <property type="entry name" value="TBP"/>
</dbReference>
<dbReference type="PRINTS" id="PR00686">
    <property type="entry name" value="TIFACTORIID"/>
</dbReference>
<evidence type="ECO:0000256" key="3">
    <source>
        <dbReference type="ARBA" id="ARBA00023125"/>
    </source>
</evidence>
<proteinExistence type="inferred from homology"/>
<protein>
    <recommendedName>
        <fullName evidence="7">TATA-box-binding protein</fullName>
    </recommendedName>
</protein>
<keyword evidence="3" id="KW-0238">DNA-binding</keyword>
<evidence type="ECO:0000256" key="1">
    <source>
        <dbReference type="ARBA" id="ARBA00005560"/>
    </source>
</evidence>
<evidence type="ECO:0000256" key="2">
    <source>
        <dbReference type="ARBA" id="ARBA00022737"/>
    </source>
</evidence>
<evidence type="ECO:0008006" key="7">
    <source>
        <dbReference type="Google" id="ProtNLM"/>
    </source>
</evidence>
<dbReference type="Pfam" id="PF00352">
    <property type="entry name" value="TBP"/>
    <property type="match status" value="2"/>
</dbReference>
<keyword evidence="2" id="KW-0677">Repeat</keyword>
<accession>A0ABD6BKY1</accession>
<dbReference type="SUPFAM" id="SSF55945">
    <property type="entry name" value="TATA-box binding protein-like"/>
    <property type="match status" value="2"/>
</dbReference>
<comment type="caution">
    <text evidence="5">The sequence shown here is derived from an EMBL/GenBank/DDBJ whole genome shotgun (WGS) entry which is preliminary data.</text>
</comment>
<comment type="similarity">
    <text evidence="1">Belongs to the TBP family.</text>
</comment>
<evidence type="ECO:0000313" key="5">
    <source>
        <dbReference type="EMBL" id="MFD1565596.1"/>
    </source>
</evidence>
<dbReference type="PANTHER" id="PTHR10126">
    <property type="entry name" value="TATA-BOX BINDING PROTEIN"/>
    <property type="match status" value="1"/>
</dbReference>
<evidence type="ECO:0000313" key="6">
    <source>
        <dbReference type="Proteomes" id="UP001597076"/>
    </source>
</evidence>
<name>A0ABD6BKY1_9EURY</name>
<dbReference type="RefSeq" id="WP_390290806.1">
    <property type="nucleotide sequence ID" value="NZ_JBHUDI010000011.1"/>
</dbReference>
<dbReference type="GO" id="GO:0003677">
    <property type="term" value="F:DNA binding"/>
    <property type="evidence" value="ECO:0007669"/>
    <property type="project" value="UniProtKB-KW"/>
</dbReference>